<evidence type="ECO:0000313" key="9">
    <source>
        <dbReference type="EMBL" id="CAH1719144.1"/>
    </source>
</evidence>
<feature type="domain" description="Chitin-binding type-2" evidence="8">
    <location>
        <begin position="121"/>
        <end position="181"/>
    </location>
</feature>
<dbReference type="InterPro" id="IPR036508">
    <property type="entry name" value="Chitin-bd_dom_sf"/>
</dbReference>
<evidence type="ECO:0000256" key="2">
    <source>
        <dbReference type="ARBA" id="ARBA00022729"/>
    </source>
</evidence>
<dbReference type="InterPro" id="IPR002557">
    <property type="entry name" value="Chitin-bd_dom"/>
</dbReference>
<gene>
    <name evidence="9" type="ORF">CHIRRI_LOCUS6480</name>
</gene>
<dbReference type="GO" id="GO:0005576">
    <property type="term" value="C:extracellular region"/>
    <property type="evidence" value="ECO:0007669"/>
    <property type="project" value="InterPro"/>
</dbReference>
<feature type="signal peptide" evidence="7">
    <location>
        <begin position="1"/>
        <end position="20"/>
    </location>
</feature>
<proteinExistence type="predicted"/>
<evidence type="ECO:0000256" key="7">
    <source>
        <dbReference type="SAM" id="SignalP"/>
    </source>
</evidence>
<feature type="compositionally biased region" description="Basic and acidic residues" evidence="6">
    <location>
        <begin position="25"/>
        <end position="35"/>
    </location>
</feature>
<evidence type="ECO:0000313" key="10">
    <source>
        <dbReference type="Proteomes" id="UP001153620"/>
    </source>
</evidence>
<name>A0A9P0NCY6_9DIPT</name>
<dbReference type="FunFam" id="2.170.140.10:FF:000002">
    <property type="entry name" value="Gasp, isoform A"/>
    <property type="match status" value="1"/>
</dbReference>
<dbReference type="InterPro" id="IPR051940">
    <property type="entry name" value="Chitin_bind-dev_reg"/>
</dbReference>
<dbReference type="PANTHER" id="PTHR23301:SF104">
    <property type="entry name" value="BCDNA.GH02976"/>
    <property type="match status" value="1"/>
</dbReference>
<keyword evidence="1" id="KW-0147">Chitin-binding</keyword>
<feature type="domain" description="Chitin-binding type-2" evidence="8">
    <location>
        <begin position="186"/>
        <end position="250"/>
    </location>
</feature>
<dbReference type="GO" id="GO:0008061">
    <property type="term" value="F:chitin binding"/>
    <property type="evidence" value="ECO:0007669"/>
    <property type="project" value="UniProtKB-KW"/>
</dbReference>
<feature type="region of interest" description="Disordered" evidence="6">
    <location>
        <begin position="259"/>
        <end position="303"/>
    </location>
</feature>
<evidence type="ECO:0000256" key="1">
    <source>
        <dbReference type="ARBA" id="ARBA00022669"/>
    </source>
</evidence>
<dbReference type="Pfam" id="PF01607">
    <property type="entry name" value="CBM_14"/>
    <property type="match status" value="3"/>
</dbReference>
<dbReference type="SMART" id="SM00494">
    <property type="entry name" value="ChtBD2"/>
    <property type="match status" value="3"/>
</dbReference>
<dbReference type="PANTHER" id="PTHR23301">
    <property type="entry name" value="CHITIN BINDING PERITROPHIN-A"/>
    <property type="match status" value="1"/>
</dbReference>
<dbReference type="Gene3D" id="2.170.140.10">
    <property type="entry name" value="Chitin binding domain"/>
    <property type="match status" value="3"/>
</dbReference>
<keyword evidence="4" id="KW-1015">Disulfide bond</keyword>
<dbReference type="SUPFAM" id="SSF57625">
    <property type="entry name" value="Invertebrate chitin-binding proteins"/>
    <property type="match status" value="3"/>
</dbReference>
<evidence type="ECO:0000256" key="6">
    <source>
        <dbReference type="SAM" id="MobiDB-lite"/>
    </source>
</evidence>
<protein>
    <recommendedName>
        <fullName evidence="8">Chitin-binding type-2 domain-containing protein</fullName>
    </recommendedName>
</protein>
<evidence type="ECO:0000256" key="3">
    <source>
        <dbReference type="ARBA" id="ARBA00022737"/>
    </source>
</evidence>
<dbReference type="EMBL" id="OU895878">
    <property type="protein sequence ID" value="CAH1719144.1"/>
    <property type="molecule type" value="Genomic_DNA"/>
</dbReference>
<evidence type="ECO:0000259" key="8">
    <source>
        <dbReference type="PROSITE" id="PS50940"/>
    </source>
</evidence>
<accession>A0A9P0NCY6</accession>
<feature type="chain" id="PRO_5040404887" description="Chitin-binding type-2 domain-containing protein" evidence="7">
    <location>
        <begin position="21"/>
        <end position="303"/>
    </location>
</feature>
<feature type="domain" description="Chitin-binding type-2" evidence="8">
    <location>
        <begin position="53"/>
        <end position="111"/>
    </location>
</feature>
<keyword evidence="10" id="KW-1185">Reference proteome</keyword>
<reference evidence="9" key="2">
    <citation type="submission" date="2022-10" db="EMBL/GenBank/DDBJ databases">
        <authorList>
            <consortium name="ENA_rothamsted_submissions"/>
            <consortium name="culmorum"/>
            <person name="King R."/>
        </authorList>
    </citation>
    <scope>NUCLEOTIDE SEQUENCE</scope>
</reference>
<evidence type="ECO:0000256" key="4">
    <source>
        <dbReference type="ARBA" id="ARBA00023157"/>
    </source>
</evidence>
<dbReference type="PROSITE" id="PS50940">
    <property type="entry name" value="CHIT_BIND_II"/>
    <property type="match status" value="3"/>
</dbReference>
<dbReference type="Proteomes" id="UP001153620">
    <property type="component" value="Chromosome 2"/>
</dbReference>
<dbReference type="AlphaFoldDB" id="A0A9P0NCY6"/>
<evidence type="ECO:0000256" key="5">
    <source>
        <dbReference type="ARBA" id="ARBA00023180"/>
    </source>
</evidence>
<sequence>MAAAVVKLLVFSLLFGLVVSQIPRRERPKNREKPTQRTTKPPVIDDEDDDGTASECPEPSGFFADADQCDKYYACTDGAIEERLCPDGMVFNDYDINVEKCDLPYNIDCSKRSKLQTPIPSNNCPRQNGYFGHADAHICDKFFYCVGGHDNMYTCPAGLVFNPKTGICTWADEAGRTGCSSEEVFQFSCPKVNESIAVTHPRYSDPEDCQYFYVCINGDTARRNGCKLGQVFNEATKSCDWPRNVPECSDFYKDRLTDEQLEELENPKTTTPRIKKKGTPASRRRPSRPTARRVVEEEEEEEE</sequence>
<feature type="region of interest" description="Disordered" evidence="6">
    <location>
        <begin position="25"/>
        <end position="55"/>
    </location>
</feature>
<keyword evidence="2 7" id="KW-0732">Signal</keyword>
<keyword evidence="3" id="KW-0677">Repeat</keyword>
<organism evidence="9 10">
    <name type="scientific">Chironomus riparius</name>
    <dbReference type="NCBI Taxonomy" id="315576"/>
    <lineage>
        <taxon>Eukaryota</taxon>
        <taxon>Metazoa</taxon>
        <taxon>Ecdysozoa</taxon>
        <taxon>Arthropoda</taxon>
        <taxon>Hexapoda</taxon>
        <taxon>Insecta</taxon>
        <taxon>Pterygota</taxon>
        <taxon>Neoptera</taxon>
        <taxon>Endopterygota</taxon>
        <taxon>Diptera</taxon>
        <taxon>Nematocera</taxon>
        <taxon>Chironomoidea</taxon>
        <taxon>Chironomidae</taxon>
        <taxon>Chironominae</taxon>
        <taxon>Chironomus</taxon>
    </lineage>
</organism>
<keyword evidence="5" id="KW-0325">Glycoprotein</keyword>
<reference evidence="9" key="1">
    <citation type="submission" date="2022-01" db="EMBL/GenBank/DDBJ databases">
        <authorList>
            <person name="King R."/>
        </authorList>
    </citation>
    <scope>NUCLEOTIDE SEQUENCE</scope>
</reference>
<feature type="compositionally biased region" description="Basic residues" evidence="6">
    <location>
        <begin position="273"/>
        <end position="291"/>
    </location>
</feature>